<reference evidence="2" key="1">
    <citation type="submission" date="2020-05" db="EMBL/GenBank/DDBJ databases">
        <title>Phylogenomic resolution of chytrid fungi.</title>
        <authorList>
            <person name="Stajich J.E."/>
            <person name="Amses K."/>
            <person name="Simmons R."/>
            <person name="Seto K."/>
            <person name="Myers J."/>
            <person name="Bonds A."/>
            <person name="Quandt C.A."/>
            <person name="Barry K."/>
            <person name="Liu P."/>
            <person name="Grigoriev I."/>
            <person name="Longcore J.E."/>
            <person name="James T.Y."/>
        </authorList>
    </citation>
    <scope>NUCLEOTIDE SEQUENCE</scope>
    <source>
        <strain evidence="2">JEL0513</strain>
    </source>
</reference>
<evidence type="ECO:0000313" key="2">
    <source>
        <dbReference type="EMBL" id="KAJ3119504.1"/>
    </source>
</evidence>
<feature type="non-terminal residue" evidence="2">
    <location>
        <position position="213"/>
    </location>
</feature>
<accession>A0AAD5T0E4</accession>
<sequence length="213" mass="23407">MLTERTGIKNSNISLGGAHRSYHALYDAAKPSAIPFNSASLSSLIVESSRFLSLPVKRNEKLRDQSNLNILQTVARNIKRAISPARISNSSTGSALNSRRSQSASPVSRNTQDLESESLALDFKRHLIPILIRTPPRNEIDAITTPEVPVLQLNLTTNANQSRQLRKAPIYSVPEQKRAVLNLPSSSQWANLNALRVHAGSPERSEEGIEKLA</sequence>
<evidence type="ECO:0000313" key="3">
    <source>
        <dbReference type="Proteomes" id="UP001211907"/>
    </source>
</evidence>
<protein>
    <submittedName>
        <fullName evidence="2">Uncharacterized protein</fullName>
    </submittedName>
</protein>
<comment type="caution">
    <text evidence="2">The sequence shown here is derived from an EMBL/GenBank/DDBJ whole genome shotgun (WGS) entry which is preliminary data.</text>
</comment>
<keyword evidence="3" id="KW-1185">Reference proteome</keyword>
<proteinExistence type="predicted"/>
<dbReference type="EMBL" id="JADGJH010001054">
    <property type="protein sequence ID" value="KAJ3119504.1"/>
    <property type="molecule type" value="Genomic_DNA"/>
</dbReference>
<dbReference type="Proteomes" id="UP001211907">
    <property type="component" value="Unassembled WGS sequence"/>
</dbReference>
<dbReference type="AlphaFoldDB" id="A0AAD5T0E4"/>
<evidence type="ECO:0000256" key="1">
    <source>
        <dbReference type="SAM" id="MobiDB-lite"/>
    </source>
</evidence>
<name>A0AAD5T0E4_9FUNG</name>
<organism evidence="2 3">
    <name type="scientific">Physocladia obscura</name>
    <dbReference type="NCBI Taxonomy" id="109957"/>
    <lineage>
        <taxon>Eukaryota</taxon>
        <taxon>Fungi</taxon>
        <taxon>Fungi incertae sedis</taxon>
        <taxon>Chytridiomycota</taxon>
        <taxon>Chytridiomycota incertae sedis</taxon>
        <taxon>Chytridiomycetes</taxon>
        <taxon>Chytridiales</taxon>
        <taxon>Chytriomycetaceae</taxon>
        <taxon>Physocladia</taxon>
    </lineage>
</organism>
<feature type="region of interest" description="Disordered" evidence="1">
    <location>
        <begin position="86"/>
        <end position="112"/>
    </location>
</feature>
<gene>
    <name evidence="2" type="ORF">HK100_000288</name>
</gene>